<dbReference type="InterPro" id="IPR036249">
    <property type="entry name" value="Thioredoxin-like_sf"/>
</dbReference>
<dbReference type="PANTHER" id="PTHR42852">
    <property type="entry name" value="THIOL:DISULFIDE INTERCHANGE PROTEIN DSBE"/>
    <property type="match status" value="1"/>
</dbReference>
<sequence precursor="true">MSPLQSPRSIALQSAVVLACLVINTLACFHAAAQTGASQSATGEQASGVLDIEIDPVLLKMIRDSAIHAELGLSDTQSQQVQTLLPEADGIWFRSRITPTKSRRQTVAVLTGNLQSKLGSVLSKSQIERLDQLQNQALGTRMFLRPQCSAALKITDAQRDKLIALYQQSDSTVSDAQKKLGAGEWDQKETAKAIAQAKVDEREAIRDLLTESQQQRFSTVTGKTFDFSQVVRSLPLAPEIQMQGSQWLQSLPESGRKQLNLAQLEGKVVALHFYAFQCINCRRNLPHYNAWHKDYADQGLVVIGIQRPETSAERSPEKVLQAAHDEQIKYPVLMDGQSSNWNAWGNTMWPTVYLIDKQGYLRRWWQGEMNWQGTEGEKDMRKTIEQLLAEDA</sequence>
<evidence type="ECO:0000256" key="1">
    <source>
        <dbReference type="SAM" id="SignalP"/>
    </source>
</evidence>
<name>A0A517SXX0_9BACT</name>
<organism evidence="3 4">
    <name type="scientific">Stieleria bergensis</name>
    <dbReference type="NCBI Taxonomy" id="2528025"/>
    <lineage>
        <taxon>Bacteria</taxon>
        <taxon>Pseudomonadati</taxon>
        <taxon>Planctomycetota</taxon>
        <taxon>Planctomycetia</taxon>
        <taxon>Pirellulales</taxon>
        <taxon>Pirellulaceae</taxon>
        <taxon>Stieleria</taxon>
    </lineage>
</organism>
<gene>
    <name evidence="3" type="primary">ykuV</name>
    <name evidence="3" type="ORF">SV7mr_35240</name>
</gene>
<dbReference type="Gene3D" id="3.40.30.10">
    <property type="entry name" value="Glutaredoxin"/>
    <property type="match status" value="1"/>
</dbReference>
<dbReference type="InterPro" id="IPR050553">
    <property type="entry name" value="Thioredoxin_ResA/DsbE_sf"/>
</dbReference>
<dbReference type="GO" id="GO:0016491">
    <property type="term" value="F:oxidoreductase activity"/>
    <property type="evidence" value="ECO:0007669"/>
    <property type="project" value="UniProtKB-KW"/>
</dbReference>
<evidence type="ECO:0000313" key="4">
    <source>
        <dbReference type="Proteomes" id="UP000315003"/>
    </source>
</evidence>
<keyword evidence="1" id="KW-0732">Signal</keyword>
<evidence type="ECO:0000259" key="2">
    <source>
        <dbReference type="PROSITE" id="PS51352"/>
    </source>
</evidence>
<dbReference type="AlphaFoldDB" id="A0A517SXX0"/>
<dbReference type="InterPro" id="IPR013766">
    <property type="entry name" value="Thioredoxin_domain"/>
</dbReference>
<feature type="domain" description="Thioredoxin" evidence="2">
    <location>
        <begin position="228"/>
        <end position="389"/>
    </location>
</feature>
<dbReference type="EC" id="1.8.-.-" evidence="3"/>
<evidence type="ECO:0000313" key="3">
    <source>
        <dbReference type="EMBL" id="QDT60994.1"/>
    </source>
</evidence>
<accession>A0A517SXX0</accession>
<keyword evidence="3" id="KW-0560">Oxidoreductase</keyword>
<feature type="chain" id="PRO_5021903982" evidence="1">
    <location>
        <begin position="34"/>
        <end position="392"/>
    </location>
</feature>
<dbReference type="SUPFAM" id="SSF52833">
    <property type="entry name" value="Thioredoxin-like"/>
    <property type="match status" value="1"/>
</dbReference>
<protein>
    <submittedName>
        <fullName evidence="3">Thiol-disulfide oxidoreductase YkuV</fullName>
        <ecNumber evidence="3">1.8.-.-</ecNumber>
    </submittedName>
</protein>
<dbReference type="GO" id="GO:0016209">
    <property type="term" value="F:antioxidant activity"/>
    <property type="evidence" value="ECO:0007669"/>
    <property type="project" value="InterPro"/>
</dbReference>
<dbReference type="PANTHER" id="PTHR42852:SF13">
    <property type="entry name" value="PROTEIN DIPZ"/>
    <property type="match status" value="1"/>
</dbReference>
<dbReference type="PROSITE" id="PS51352">
    <property type="entry name" value="THIOREDOXIN_2"/>
    <property type="match status" value="1"/>
</dbReference>
<proteinExistence type="predicted"/>
<keyword evidence="4" id="KW-1185">Reference proteome</keyword>
<dbReference type="Proteomes" id="UP000315003">
    <property type="component" value="Chromosome"/>
</dbReference>
<feature type="signal peptide" evidence="1">
    <location>
        <begin position="1"/>
        <end position="33"/>
    </location>
</feature>
<reference evidence="3 4" key="1">
    <citation type="submission" date="2019-02" db="EMBL/GenBank/DDBJ databases">
        <title>Deep-cultivation of Planctomycetes and their phenomic and genomic characterization uncovers novel biology.</title>
        <authorList>
            <person name="Wiegand S."/>
            <person name="Jogler M."/>
            <person name="Boedeker C."/>
            <person name="Pinto D."/>
            <person name="Vollmers J."/>
            <person name="Rivas-Marin E."/>
            <person name="Kohn T."/>
            <person name="Peeters S.H."/>
            <person name="Heuer A."/>
            <person name="Rast P."/>
            <person name="Oberbeckmann S."/>
            <person name="Bunk B."/>
            <person name="Jeske O."/>
            <person name="Meyerdierks A."/>
            <person name="Storesund J.E."/>
            <person name="Kallscheuer N."/>
            <person name="Luecker S."/>
            <person name="Lage O.M."/>
            <person name="Pohl T."/>
            <person name="Merkel B.J."/>
            <person name="Hornburger P."/>
            <person name="Mueller R.-W."/>
            <person name="Bruemmer F."/>
            <person name="Labrenz M."/>
            <person name="Spormann A.M."/>
            <person name="Op den Camp H."/>
            <person name="Overmann J."/>
            <person name="Amann R."/>
            <person name="Jetten M.S.M."/>
            <person name="Mascher T."/>
            <person name="Medema M.H."/>
            <person name="Devos D.P."/>
            <person name="Kaster A.-K."/>
            <person name="Ovreas L."/>
            <person name="Rohde M."/>
            <person name="Galperin M.Y."/>
            <person name="Jogler C."/>
        </authorList>
    </citation>
    <scope>NUCLEOTIDE SEQUENCE [LARGE SCALE GENOMIC DNA]</scope>
    <source>
        <strain evidence="3 4">SV_7m_r</strain>
    </source>
</reference>
<dbReference type="EMBL" id="CP036272">
    <property type="protein sequence ID" value="QDT60994.1"/>
    <property type="molecule type" value="Genomic_DNA"/>
</dbReference>
<dbReference type="Pfam" id="PF00578">
    <property type="entry name" value="AhpC-TSA"/>
    <property type="match status" value="1"/>
</dbReference>
<dbReference type="RefSeq" id="WP_419187485.1">
    <property type="nucleotide sequence ID" value="NZ_CP036272.1"/>
</dbReference>
<dbReference type="InterPro" id="IPR000866">
    <property type="entry name" value="AhpC/TSA"/>
</dbReference>